<evidence type="ECO:0000313" key="4">
    <source>
        <dbReference type="Proteomes" id="UP000037751"/>
    </source>
</evidence>
<dbReference type="VEuPathDB" id="FungiDB:Malapachy_2137"/>
<dbReference type="GO" id="GO:0045040">
    <property type="term" value="P:protein insertion into mitochondrial outer membrane"/>
    <property type="evidence" value="ECO:0007669"/>
    <property type="project" value="TreeGrafter"/>
</dbReference>
<dbReference type="Pfam" id="PF08219">
    <property type="entry name" value="TOM13"/>
    <property type="match status" value="1"/>
</dbReference>
<keyword evidence="2" id="KW-1133">Transmembrane helix</keyword>
<keyword evidence="2" id="KW-0812">Transmembrane</keyword>
<name>A0A0M8MMJ4_9BASI</name>
<dbReference type="Proteomes" id="UP000037751">
    <property type="component" value="Unassembled WGS sequence"/>
</dbReference>
<comment type="caution">
    <text evidence="3">The sequence shown here is derived from an EMBL/GenBank/DDBJ whole genome shotgun (WGS) entry which is preliminary data.</text>
</comment>
<reference evidence="3 4" key="1">
    <citation type="submission" date="2015-07" db="EMBL/GenBank/DDBJ databases">
        <title>Draft Genome Sequence of Malassezia furfur CBS1878 and Malassezia pachydermatis CBS1879.</title>
        <authorList>
            <person name="Triana S."/>
            <person name="Ohm R."/>
            <person name="Gonzalez A."/>
            <person name="DeCock H."/>
            <person name="Restrepo S."/>
            <person name="Celis A."/>
        </authorList>
    </citation>
    <scope>NUCLEOTIDE SEQUENCE [LARGE SCALE GENOMIC DNA]</scope>
    <source>
        <strain evidence="3 4">CBS 1879</strain>
    </source>
</reference>
<dbReference type="STRING" id="77020.A0A0M8MMJ4"/>
<proteinExistence type="predicted"/>
<dbReference type="PANTHER" id="PTHR28241">
    <property type="entry name" value="MITOCHONDRIAL IMPORT PROTEIN 1"/>
    <property type="match status" value="1"/>
</dbReference>
<feature type="region of interest" description="Disordered" evidence="1">
    <location>
        <begin position="27"/>
        <end position="61"/>
    </location>
</feature>
<dbReference type="RefSeq" id="XP_017993138.1">
    <property type="nucleotide sequence ID" value="XM_018136629.1"/>
</dbReference>
<dbReference type="InterPro" id="IPR013262">
    <property type="entry name" value="OMP_MIM1/TOM13_mt"/>
</dbReference>
<accession>A0A0M8MMJ4</accession>
<dbReference type="AlphaFoldDB" id="A0A0M8MMJ4"/>
<evidence type="ECO:0000313" key="3">
    <source>
        <dbReference type="EMBL" id="KOS15506.1"/>
    </source>
</evidence>
<dbReference type="GO" id="GO:0070096">
    <property type="term" value="P:mitochondrial outer membrane translocase complex assembly"/>
    <property type="evidence" value="ECO:0007669"/>
    <property type="project" value="TreeGrafter"/>
</dbReference>
<feature type="transmembrane region" description="Helical" evidence="2">
    <location>
        <begin position="106"/>
        <end position="129"/>
    </location>
</feature>
<dbReference type="EMBL" id="LGAV01000002">
    <property type="protein sequence ID" value="KOS15506.1"/>
    <property type="molecule type" value="Genomic_DNA"/>
</dbReference>
<dbReference type="OrthoDB" id="5529571at2759"/>
<evidence type="ECO:0000256" key="2">
    <source>
        <dbReference type="SAM" id="Phobius"/>
    </source>
</evidence>
<gene>
    <name evidence="3" type="ORF">Malapachy_2137</name>
</gene>
<protein>
    <submittedName>
        <fullName evidence="3">Proteophosphoglycan ppg4</fullName>
    </submittedName>
</protein>
<keyword evidence="2" id="KW-0472">Membrane</keyword>
<dbReference type="PANTHER" id="PTHR28241:SF1">
    <property type="entry name" value="MITOCHONDRIAL IMPORT PROTEIN 1"/>
    <property type="match status" value="1"/>
</dbReference>
<dbReference type="GeneID" id="28728504"/>
<dbReference type="GO" id="GO:0005741">
    <property type="term" value="C:mitochondrial outer membrane"/>
    <property type="evidence" value="ECO:0007669"/>
    <property type="project" value="InterPro"/>
</dbReference>
<feature type="compositionally biased region" description="Acidic residues" evidence="1">
    <location>
        <begin position="49"/>
        <end position="58"/>
    </location>
</feature>
<evidence type="ECO:0000256" key="1">
    <source>
        <dbReference type="SAM" id="MobiDB-lite"/>
    </source>
</evidence>
<organism evidence="3 4">
    <name type="scientific">Malassezia pachydermatis</name>
    <dbReference type="NCBI Taxonomy" id="77020"/>
    <lineage>
        <taxon>Eukaryota</taxon>
        <taxon>Fungi</taxon>
        <taxon>Dikarya</taxon>
        <taxon>Basidiomycota</taxon>
        <taxon>Ustilaginomycotina</taxon>
        <taxon>Malasseziomycetes</taxon>
        <taxon>Malasseziales</taxon>
        <taxon>Malasseziaceae</taxon>
        <taxon>Malassezia</taxon>
    </lineage>
</organism>
<sequence length="197" mass="21079">MSSLSALESETRTHAWLGIEKHPALAEVQQAEQAKEVKDFAKATQTSASEEEGGDDDTSSIASSIDASITDMSTVAPTLPSIPPAPTGELTLATIMAPGLPWRRRLLLLTASLAINLGLPFINGVMLGFGEIFARAFLAPWIGLAPPLPQDPFSPSPADVPPIASIPRGGLRTWMYQRRGEPIYTKEDERKDDTASA</sequence>
<keyword evidence="4" id="KW-1185">Reference proteome</keyword>